<dbReference type="Proteomes" id="UP000287547">
    <property type="component" value="Unassembled WGS sequence"/>
</dbReference>
<keyword evidence="1" id="KW-0472">Membrane</keyword>
<reference evidence="2 3" key="1">
    <citation type="submission" date="2018-05" db="EMBL/GenBank/DDBJ databases">
        <title>Evolution of GPA BGCs.</title>
        <authorList>
            <person name="Waglechner N."/>
            <person name="Wright G.D."/>
        </authorList>
    </citation>
    <scope>NUCLEOTIDE SEQUENCE [LARGE SCALE GENOMIC DNA]</scope>
    <source>
        <strain evidence="2 3">A82846</strain>
    </source>
</reference>
<dbReference type="OrthoDB" id="3694747at2"/>
<feature type="transmembrane region" description="Helical" evidence="1">
    <location>
        <begin position="28"/>
        <end position="46"/>
    </location>
</feature>
<keyword evidence="1" id="KW-1133">Transmembrane helix</keyword>
<proteinExistence type="predicted"/>
<evidence type="ECO:0000256" key="1">
    <source>
        <dbReference type="SAM" id="Phobius"/>
    </source>
</evidence>
<dbReference type="EMBL" id="QHKI01000032">
    <property type="protein sequence ID" value="RSM79451.1"/>
    <property type="molecule type" value="Genomic_DNA"/>
</dbReference>
<dbReference type="RefSeq" id="WP_037266296.1">
    <property type="nucleotide sequence ID" value="NZ_QHKI01000032.1"/>
</dbReference>
<dbReference type="AlphaFoldDB" id="A0A428Z2A6"/>
<sequence length="110" mass="11587">MKRLLSILIGALAAGVVGYIKSGDEPTATGVALAFAIPIAIIAVGLPGFRSLVPAAGFAVLMLLFGPAERTEGSNILTDWAFLWMCFTVAALLVTGWLVVSRRRKASKIQ</sequence>
<comment type="caution">
    <text evidence="2">The sequence shown here is derived from an EMBL/GenBank/DDBJ whole genome shotgun (WGS) entry which is preliminary data.</text>
</comment>
<keyword evidence="1" id="KW-0812">Transmembrane</keyword>
<protein>
    <submittedName>
        <fullName evidence="2">Uncharacterized protein</fullName>
    </submittedName>
</protein>
<evidence type="ECO:0000313" key="2">
    <source>
        <dbReference type="EMBL" id="RSM79451.1"/>
    </source>
</evidence>
<gene>
    <name evidence="2" type="ORF">DMH04_31175</name>
</gene>
<accession>A0A428Z2A6</accession>
<feature type="transmembrane region" description="Helical" evidence="1">
    <location>
        <begin position="80"/>
        <end position="100"/>
    </location>
</feature>
<evidence type="ECO:0000313" key="3">
    <source>
        <dbReference type="Proteomes" id="UP000287547"/>
    </source>
</evidence>
<name>A0A428Z2A6_KIBAR</name>
<organism evidence="2 3">
    <name type="scientific">Kibdelosporangium aridum</name>
    <dbReference type="NCBI Taxonomy" id="2030"/>
    <lineage>
        <taxon>Bacteria</taxon>
        <taxon>Bacillati</taxon>
        <taxon>Actinomycetota</taxon>
        <taxon>Actinomycetes</taxon>
        <taxon>Pseudonocardiales</taxon>
        <taxon>Pseudonocardiaceae</taxon>
        <taxon>Kibdelosporangium</taxon>
    </lineage>
</organism>